<keyword evidence="4" id="KW-1133">Transmembrane helix</keyword>
<comment type="similarity">
    <text evidence="2 6">Belongs to the band 7/mec-2 family. HflC subfamily.</text>
</comment>
<dbReference type="InterPro" id="IPR010200">
    <property type="entry name" value="HflC"/>
</dbReference>
<gene>
    <name evidence="8" type="primary">hflC</name>
    <name evidence="8" type="ORF">QX249_24620</name>
</gene>
<dbReference type="NCBIfam" id="TIGR01932">
    <property type="entry name" value="hflC"/>
    <property type="match status" value="1"/>
</dbReference>
<sequence length="323" mass="36784">MSLRILGKVFATINVALLFIWASAFVVQENETAMVKRFGKVQKNEVGEVVIYKEGLHFKMPIFDSVITTDMRSYSFEIENARFMTNEKKDLIVDGFVTYRVAEPLVYTTSTNGGNRATAERLIRRLFVDEMKSQIGKYQILEVSSGAVAKKIDRAGQNDKQIVTEIEGKRDLIIQSIEDEVKAEVYKSLGIEVVDFRFKSLSLPNEIADSIYNRMRKERNGVANKFRAEGRKTAVEITSDADYQANKTKEEARKDALLIRGTAEALANKIYIDAYSKNIELYEFLKAMDSYGDSLKSKENIIFLSTDMPYFNQLFNKNNLASK</sequence>
<comment type="subcellular location">
    <subcellularLocation>
        <location evidence="1">Membrane</location>
        <topology evidence="1">Single-pass membrane protein</topology>
    </subcellularLocation>
</comment>
<dbReference type="CDD" id="cd03405">
    <property type="entry name" value="SPFH_HflC"/>
    <property type="match status" value="1"/>
</dbReference>
<evidence type="ECO:0000256" key="4">
    <source>
        <dbReference type="ARBA" id="ARBA00022989"/>
    </source>
</evidence>
<dbReference type="RefSeq" id="WP_311020904.1">
    <property type="nucleotide sequence ID" value="NZ_JAUHGG010000012.1"/>
</dbReference>
<dbReference type="SUPFAM" id="SSF117892">
    <property type="entry name" value="Band 7/SPFH domain"/>
    <property type="match status" value="1"/>
</dbReference>
<evidence type="ECO:0000256" key="5">
    <source>
        <dbReference type="ARBA" id="ARBA00023136"/>
    </source>
</evidence>
<dbReference type="EMBL" id="JAUHGG010000012">
    <property type="protein sequence ID" value="MDS1823829.1"/>
    <property type="molecule type" value="Genomic_DNA"/>
</dbReference>
<evidence type="ECO:0000259" key="7">
    <source>
        <dbReference type="SMART" id="SM00244"/>
    </source>
</evidence>
<dbReference type="Pfam" id="PF01145">
    <property type="entry name" value="Band_7"/>
    <property type="match status" value="1"/>
</dbReference>
<dbReference type="AlphaFoldDB" id="A0AAW8Q802"/>
<evidence type="ECO:0000256" key="2">
    <source>
        <dbReference type="ARBA" id="ARBA00007862"/>
    </source>
</evidence>
<protein>
    <recommendedName>
        <fullName evidence="6">Protein HflC</fullName>
    </recommendedName>
</protein>
<keyword evidence="5" id="KW-0472">Membrane</keyword>
<evidence type="ECO:0000313" key="8">
    <source>
        <dbReference type="EMBL" id="MDS1823829.1"/>
    </source>
</evidence>
<dbReference type="GO" id="GO:0006508">
    <property type="term" value="P:proteolysis"/>
    <property type="evidence" value="ECO:0007669"/>
    <property type="project" value="UniProtKB-KW"/>
</dbReference>
<comment type="function">
    <text evidence="6">HflC and HflK could regulate a protease.</text>
</comment>
<dbReference type="PIRSF" id="PIRSF005651">
    <property type="entry name" value="HflC"/>
    <property type="match status" value="1"/>
</dbReference>
<dbReference type="SMART" id="SM00244">
    <property type="entry name" value="PHB"/>
    <property type="match status" value="1"/>
</dbReference>
<proteinExistence type="inferred from homology"/>
<dbReference type="PANTHER" id="PTHR42911">
    <property type="entry name" value="MODULATOR OF FTSH PROTEASE HFLC"/>
    <property type="match status" value="1"/>
</dbReference>
<dbReference type="InterPro" id="IPR001107">
    <property type="entry name" value="Band_7"/>
</dbReference>
<name>A0AAW8Q802_VIBPH</name>
<feature type="domain" description="Band 7" evidence="7">
    <location>
        <begin position="22"/>
        <end position="215"/>
    </location>
</feature>
<keyword evidence="8" id="KW-0378">Hydrolase</keyword>
<accession>A0AAW8Q802</accession>
<keyword evidence="3" id="KW-0812">Transmembrane</keyword>
<evidence type="ECO:0000256" key="6">
    <source>
        <dbReference type="PIRNR" id="PIRNR005651"/>
    </source>
</evidence>
<dbReference type="PANTHER" id="PTHR42911:SF1">
    <property type="entry name" value="MODULATOR OF FTSH PROTEASE HFLC"/>
    <property type="match status" value="1"/>
</dbReference>
<keyword evidence="8" id="KW-0645">Protease</keyword>
<evidence type="ECO:0000313" key="9">
    <source>
        <dbReference type="Proteomes" id="UP001253193"/>
    </source>
</evidence>
<dbReference type="Gene3D" id="3.30.479.30">
    <property type="entry name" value="Band 7 domain"/>
    <property type="match status" value="1"/>
</dbReference>
<dbReference type="InterPro" id="IPR036013">
    <property type="entry name" value="Band_7/SPFH_dom_sf"/>
</dbReference>
<dbReference type="GO" id="GO:0008233">
    <property type="term" value="F:peptidase activity"/>
    <property type="evidence" value="ECO:0007669"/>
    <property type="project" value="UniProtKB-KW"/>
</dbReference>
<dbReference type="GO" id="GO:0016020">
    <property type="term" value="C:membrane"/>
    <property type="evidence" value="ECO:0007669"/>
    <property type="project" value="UniProtKB-SubCell"/>
</dbReference>
<evidence type="ECO:0000256" key="3">
    <source>
        <dbReference type="ARBA" id="ARBA00022692"/>
    </source>
</evidence>
<reference evidence="8" key="1">
    <citation type="submission" date="2023-06" db="EMBL/GenBank/DDBJ databases">
        <title>Genomic Diversity of Vibrio spp. and Metagenomic Analysis of Pathogens in Florida Gulf Coastal Waters Following Hurricane Ian.</title>
        <authorList>
            <person name="Brumfield K.D."/>
        </authorList>
    </citation>
    <scope>NUCLEOTIDE SEQUENCE</scope>
    <source>
        <strain evidence="8">WBS2B-138</strain>
    </source>
</reference>
<evidence type="ECO:0000256" key="1">
    <source>
        <dbReference type="ARBA" id="ARBA00004167"/>
    </source>
</evidence>
<dbReference type="Proteomes" id="UP001253193">
    <property type="component" value="Unassembled WGS sequence"/>
</dbReference>
<organism evidence="8 9">
    <name type="scientific">Vibrio parahaemolyticus</name>
    <dbReference type="NCBI Taxonomy" id="670"/>
    <lineage>
        <taxon>Bacteria</taxon>
        <taxon>Pseudomonadati</taxon>
        <taxon>Pseudomonadota</taxon>
        <taxon>Gammaproteobacteria</taxon>
        <taxon>Vibrionales</taxon>
        <taxon>Vibrionaceae</taxon>
        <taxon>Vibrio</taxon>
    </lineage>
</organism>
<comment type="caution">
    <text evidence="8">The sequence shown here is derived from an EMBL/GenBank/DDBJ whole genome shotgun (WGS) entry which is preliminary data.</text>
</comment>